<dbReference type="InterPro" id="IPR001173">
    <property type="entry name" value="Glyco_trans_2-like"/>
</dbReference>
<evidence type="ECO:0000256" key="10">
    <source>
        <dbReference type="ARBA" id="ARBA00023180"/>
    </source>
</evidence>
<dbReference type="InterPro" id="IPR035992">
    <property type="entry name" value="Ricin_B-like_lectins"/>
</dbReference>
<comment type="pathway">
    <text evidence="11">Protein modification; protein glycosylation.</text>
</comment>
<dbReference type="GO" id="GO:0000139">
    <property type="term" value="C:Golgi membrane"/>
    <property type="evidence" value="ECO:0007669"/>
    <property type="project" value="UniProtKB-SubCell"/>
</dbReference>
<dbReference type="SUPFAM" id="SSF50370">
    <property type="entry name" value="Ricin B-like lectins"/>
    <property type="match status" value="1"/>
</dbReference>
<dbReference type="STRING" id="568069.A0A1J1HYH7"/>
<comment type="similarity">
    <text evidence="2 11">Belongs to the glycosyltransferase 2 family. GalNAc-T subfamily.</text>
</comment>
<reference evidence="13 14" key="1">
    <citation type="submission" date="2015-04" db="EMBL/GenBank/DDBJ databases">
        <authorList>
            <person name="Syromyatnikov M.Y."/>
            <person name="Popov V.N."/>
        </authorList>
    </citation>
    <scope>NUCLEOTIDE SEQUENCE [LARGE SCALE GENOMIC DNA]</scope>
</reference>
<dbReference type="UniPathway" id="UPA00378"/>
<dbReference type="OrthoDB" id="7780415at2759"/>
<evidence type="ECO:0000256" key="5">
    <source>
        <dbReference type="ARBA" id="ARBA00022968"/>
    </source>
</evidence>
<keyword evidence="11" id="KW-0808">Transferase</keyword>
<dbReference type="InterPro" id="IPR000772">
    <property type="entry name" value="Ricin_B_lectin"/>
</dbReference>
<keyword evidence="4 11" id="KW-0430">Lectin</keyword>
<dbReference type="SMART" id="SM00458">
    <property type="entry name" value="RICIN"/>
    <property type="match status" value="1"/>
</dbReference>
<protein>
    <recommendedName>
        <fullName evidence="11">Polypeptide N-acetylgalactosaminyltransferase</fullName>
        <ecNumber evidence="11">2.4.1.-</ecNumber>
    </recommendedName>
    <alternativeName>
        <fullName evidence="11">Protein-UDP acetylgalactosaminyltransferase</fullName>
    </alternativeName>
</protein>
<keyword evidence="8 11" id="KW-0472">Membrane</keyword>
<feature type="domain" description="Ricin B lectin" evidence="12">
    <location>
        <begin position="462"/>
        <end position="589"/>
    </location>
</feature>
<dbReference type="Gene3D" id="2.80.10.50">
    <property type="match status" value="1"/>
</dbReference>
<keyword evidence="3 11" id="KW-0812">Transmembrane</keyword>
<dbReference type="Pfam" id="PF00535">
    <property type="entry name" value="Glycos_transf_2"/>
    <property type="match status" value="1"/>
</dbReference>
<evidence type="ECO:0000256" key="11">
    <source>
        <dbReference type="RuleBase" id="RU361242"/>
    </source>
</evidence>
<dbReference type="PROSITE" id="PS50231">
    <property type="entry name" value="RICIN_B_LECTIN"/>
    <property type="match status" value="1"/>
</dbReference>
<keyword evidence="11" id="KW-0328">Glycosyltransferase</keyword>
<evidence type="ECO:0000256" key="2">
    <source>
        <dbReference type="ARBA" id="ARBA00005680"/>
    </source>
</evidence>
<dbReference type="Proteomes" id="UP000183832">
    <property type="component" value="Unassembled WGS sequence"/>
</dbReference>
<keyword evidence="7 11" id="KW-0333">Golgi apparatus</keyword>
<dbReference type="GO" id="GO:0030246">
    <property type="term" value="F:carbohydrate binding"/>
    <property type="evidence" value="ECO:0007669"/>
    <property type="project" value="UniProtKB-KW"/>
</dbReference>
<evidence type="ECO:0000256" key="7">
    <source>
        <dbReference type="ARBA" id="ARBA00023034"/>
    </source>
</evidence>
<evidence type="ECO:0000313" key="13">
    <source>
        <dbReference type="EMBL" id="CRK91590.1"/>
    </source>
</evidence>
<keyword evidence="5" id="KW-0735">Signal-anchor</keyword>
<evidence type="ECO:0000259" key="12">
    <source>
        <dbReference type="SMART" id="SM00458"/>
    </source>
</evidence>
<organism evidence="13 14">
    <name type="scientific">Clunio marinus</name>
    <dbReference type="NCBI Taxonomy" id="568069"/>
    <lineage>
        <taxon>Eukaryota</taxon>
        <taxon>Metazoa</taxon>
        <taxon>Ecdysozoa</taxon>
        <taxon>Arthropoda</taxon>
        <taxon>Hexapoda</taxon>
        <taxon>Insecta</taxon>
        <taxon>Pterygota</taxon>
        <taxon>Neoptera</taxon>
        <taxon>Endopterygota</taxon>
        <taxon>Diptera</taxon>
        <taxon>Nematocera</taxon>
        <taxon>Chironomoidea</taxon>
        <taxon>Chironomidae</taxon>
        <taxon>Clunio</taxon>
    </lineage>
</organism>
<keyword evidence="6 11" id="KW-1133">Transmembrane helix</keyword>
<dbReference type="Gene3D" id="3.90.550.10">
    <property type="entry name" value="Spore Coat Polysaccharide Biosynthesis Protein SpsA, Chain A"/>
    <property type="match status" value="1"/>
</dbReference>
<proteinExistence type="inferred from homology"/>
<keyword evidence="9 11" id="KW-1015">Disulfide bond</keyword>
<gene>
    <name evidence="13" type="ORF">CLUMA_CG005244</name>
</gene>
<dbReference type="Pfam" id="PF00652">
    <property type="entry name" value="Ricin_B_lectin"/>
    <property type="match status" value="1"/>
</dbReference>
<dbReference type="SUPFAM" id="SSF53448">
    <property type="entry name" value="Nucleotide-diphospho-sugar transferases"/>
    <property type="match status" value="1"/>
</dbReference>
<evidence type="ECO:0000256" key="3">
    <source>
        <dbReference type="ARBA" id="ARBA00022692"/>
    </source>
</evidence>
<comment type="subcellular location">
    <subcellularLocation>
        <location evidence="1 11">Golgi apparatus membrane</location>
        <topology evidence="1 11">Single-pass type II membrane protein</topology>
    </subcellularLocation>
</comment>
<keyword evidence="10" id="KW-0325">Glycoprotein</keyword>
<evidence type="ECO:0000256" key="1">
    <source>
        <dbReference type="ARBA" id="ARBA00004323"/>
    </source>
</evidence>
<dbReference type="InterPro" id="IPR029044">
    <property type="entry name" value="Nucleotide-diphossugar_trans"/>
</dbReference>
<evidence type="ECO:0000256" key="6">
    <source>
        <dbReference type="ARBA" id="ARBA00022989"/>
    </source>
</evidence>
<keyword evidence="11" id="KW-0464">Manganese</keyword>
<dbReference type="EC" id="2.4.1.-" evidence="11"/>
<evidence type="ECO:0000256" key="8">
    <source>
        <dbReference type="ARBA" id="ARBA00023136"/>
    </source>
</evidence>
<name>A0A1J1HYH7_9DIPT</name>
<comment type="cofactor">
    <cofactor evidence="11">
        <name>Mn(2+)</name>
        <dbReference type="ChEBI" id="CHEBI:29035"/>
    </cofactor>
</comment>
<dbReference type="GO" id="GO:0004653">
    <property type="term" value="F:polypeptide N-acetylgalactosaminyltransferase activity"/>
    <property type="evidence" value="ECO:0007669"/>
    <property type="project" value="TreeGrafter"/>
</dbReference>
<dbReference type="EMBL" id="CVRI01000021">
    <property type="protein sequence ID" value="CRK91590.1"/>
    <property type="molecule type" value="Genomic_DNA"/>
</dbReference>
<dbReference type="CDD" id="cd02510">
    <property type="entry name" value="pp-GalNAc-T"/>
    <property type="match status" value="1"/>
</dbReference>
<keyword evidence="14" id="KW-1185">Reference proteome</keyword>
<accession>A0A1J1HYH7</accession>
<sequence length="619" mass="72557">MNVIKAKILWSLRPFKLRKFKKIFFLKLFTLTLTALWFYVHLNDPLAIEKPFIFIEPITSYYRFQHNSGTKDWHDYSTIEMESQRMGPGEQGQPVYVTKDEEELSRKIFEENKHNGLVSDKIARDRSIPDTRPNECRTRQYLSQLPSVSVVIPFHNEILSTLTRTIHSIFTRSPPELLKEVILVNDHSDKDYCYGPLEEYIKDHFDSSKIRILVMPVRSGLMWARLAGARSATGDVLVFMDCHIEANVNWLPPLIEPIAKNYRTCTCPLIEGIDSQTYKYKKKGNGNRGGFNWQLHFMYLPLRSDDQKTADEPFETPVMIGCAFAISAKYFWELGGYDTGLNIWGGEQYELSFKVWLCGGVLLNVPCSRIGHLFRSRPFTEVDNITNYYDRNFKRVAEVWMDEYKHHIYSRNPDRWNKVDFGDLSKALELKSKLNCKPFKYFLEEIGPDIVDRYPPVEPPPFAYGKIQSEMAKELCIDTMNVRESELGLYPCKHSSKVHITQTFRLRKHRDISIEFSKSDCITKKKDKILSFPCYFNQNSQYFRYNITSKQIVCGPNRNRQCLDMNEDLKTIFIAQCDSDQISQRWIWDFVNETMLLNWVDYGNPISDLEERNELKNII</sequence>
<dbReference type="GO" id="GO:0006493">
    <property type="term" value="P:protein O-linked glycosylation"/>
    <property type="evidence" value="ECO:0007669"/>
    <property type="project" value="TreeGrafter"/>
</dbReference>
<dbReference type="PANTHER" id="PTHR11675:SF134">
    <property type="entry name" value="N-ACETYLGALACTOSAMINYLTRANSFERASE 4-RELATED"/>
    <property type="match status" value="1"/>
</dbReference>
<evidence type="ECO:0000313" key="14">
    <source>
        <dbReference type="Proteomes" id="UP000183832"/>
    </source>
</evidence>
<dbReference type="InterPro" id="IPR045885">
    <property type="entry name" value="GalNAc-T"/>
</dbReference>
<evidence type="ECO:0000256" key="4">
    <source>
        <dbReference type="ARBA" id="ARBA00022734"/>
    </source>
</evidence>
<feature type="transmembrane region" description="Helical" evidence="11">
    <location>
        <begin position="23"/>
        <end position="40"/>
    </location>
</feature>
<dbReference type="AlphaFoldDB" id="A0A1J1HYH7"/>
<dbReference type="PANTHER" id="PTHR11675">
    <property type="entry name" value="N-ACETYLGALACTOSAMINYLTRANSFERASE"/>
    <property type="match status" value="1"/>
</dbReference>
<evidence type="ECO:0000256" key="9">
    <source>
        <dbReference type="ARBA" id="ARBA00023157"/>
    </source>
</evidence>